<accession>A0ABR0E6D5</accession>
<feature type="compositionally biased region" description="Acidic residues" evidence="1">
    <location>
        <begin position="388"/>
        <end position="410"/>
    </location>
</feature>
<dbReference type="PANTHER" id="PTHR38790">
    <property type="entry name" value="2EXR DOMAIN-CONTAINING PROTEIN-RELATED"/>
    <property type="match status" value="1"/>
</dbReference>
<evidence type="ECO:0000259" key="2">
    <source>
        <dbReference type="Pfam" id="PF24864"/>
    </source>
</evidence>
<gene>
    <name evidence="3" type="ORF">PRZ48_011448</name>
</gene>
<dbReference type="PANTHER" id="PTHR38790:SF4">
    <property type="entry name" value="2EXR DOMAIN-CONTAINING PROTEIN"/>
    <property type="match status" value="1"/>
</dbReference>
<dbReference type="InterPro" id="IPR056632">
    <property type="entry name" value="DUF7730"/>
</dbReference>
<sequence length="425" mass="48230">MAEEPFHEVGLLPSNSWESDRHDDLEDSDEEEFYYDSAIRRNPSFRGPYGARQMYRRSSSSTKISMDCDPQSQAPLFRLPPELRTVIYEYVFGSGTIHVTTRNCTFMDTHLTSSFSPQIIGDWNGPDGETFVKSTYSVCEDPLYWKQAYAGSKLGKFDHRREAKHMSQCPRAADDFQNEALATILLQTAMRPKSEGDWRQFKADHNARLTALKQQHAQSALDLNLLQTCRLIYHEAWKLPFVNYAFDIPEPGSFALKVLFEHQAATIQTLRFDTLPRIGKLAYVCGKFSGLKRLQITLPPGPSFHALDSQFRIYFSLTKVESVQAILPDGVSSGHEAKRAEAERMEQFLVKTEKRGRGRFGKKKISERLRWGIDQGLCVIDGFQAEDPAGDDDGEEEEDDEDDEAVEEIDTPGTLQTTATPFSEP</sequence>
<proteinExistence type="predicted"/>
<organism evidence="3 4">
    <name type="scientific">Zasmidium cellare</name>
    <name type="common">Wine cellar mold</name>
    <name type="synonym">Racodium cellare</name>
    <dbReference type="NCBI Taxonomy" id="395010"/>
    <lineage>
        <taxon>Eukaryota</taxon>
        <taxon>Fungi</taxon>
        <taxon>Dikarya</taxon>
        <taxon>Ascomycota</taxon>
        <taxon>Pezizomycotina</taxon>
        <taxon>Dothideomycetes</taxon>
        <taxon>Dothideomycetidae</taxon>
        <taxon>Mycosphaerellales</taxon>
        <taxon>Mycosphaerellaceae</taxon>
        <taxon>Zasmidium</taxon>
    </lineage>
</organism>
<name>A0ABR0E6D5_ZASCE</name>
<feature type="domain" description="DUF7730" evidence="2">
    <location>
        <begin position="70"/>
        <end position="104"/>
    </location>
</feature>
<protein>
    <recommendedName>
        <fullName evidence="2">DUF7730 domain-containing protein</fullName>
    </recommendedName>
</protein>
<dbReference type="Pfam" id="PF24864">
    <property type="entry name" value="DUF7730"/>
    <property type="match status" value="1"/>
</dbReference>
<feature type="region of interest" description="Disordered" evidence="1">
    <location>
        <begin position="382"/>
        <end position="425"/>
    </location>
</feature>
<feature type="compositionally biased region" description="Polar residues" evidence="1">
    <location>
        <begin position="413"/>
        <end position="425"/>
    </location>
</feature>
<evidence type="ECO:0000256" key="1">
    <source>
        <dbReference type="SAM" id="MobiDB-lite"/>
    </source>
</evidence>
<keyword evidence="4" id="KW-1185">Reference proteome</keyword>
<dbReference type="EMBL" id="JAXOVC010000009">
    <property type="protein sequence ID" value="KAK4496999.1"/>
    <property type="molecule type" value="Genomic_DNA"/>
</dbReference>
<feature type="region of interest" description="Disordered" evidence="1">
    <location>
        <begin position="1"/>
        <end position="29"/>
    </location>
</feature>
<dbReference type="Proteomes" id="UP001305779">
    <property type="component" value="Unassembled WGS sequence"/>
</dbReference>
<reference evidence="3 4" key="1">
    <citation type="journal article" date="2023" name="G3 (Bethesda)">
        <title>A chromosome-level genome assembly of Zasmidium syzygii isolated from banana leaves.</title>
        <authorList>
            <person name="van Westerhoven A.C."/>
            <person name="Mehrabi R."/>
            <person name="Talebi R."/>
            <person name="Steentjes M.B.F."/>
            <person name="Corcolon B."/>
            <person name="Chong P.A."/>
            <person name="Kema G.H.J."/>
            <person name="Seidl M.F."/>
        </authorList>
    </citation>
    <scope>NUCLEOTIDE SEQUENCE [LARGE SCALE GENOMIC DNA]</scope>
    <source>
        <strain evidence="3 4">P124</strain>
    </source>
</reference>
<comment type="caution">
    <text evidence="3">The sequence shown here is derived from an EMBL/GenBank/DDBJ whole genome shotgun (WGS) entry which is preliminary data.</text>
</comment>
<evidence type="ECO:0000313" key="3">
    <source>
        <dbReference type="EMBL" id="KAK4496999.1"/>
    </source>
</evidence>
<evidence type="ECO:0000313" key="4">
    <source>
        <dbReference type="Proteomes" id="UP001305779"/>
    </source>
</evidence>